<keyword evidence="2" id="KW-1185">Reference proteome</keyword>
<protein>
    <submittedName>
        <fullName evidence="1">Uncharacterized protein</fullName>
    </submittedName>
</protein>
<dbReference type="KEGG" id="rsi:Runsl_1201"/>
<accession>A0A7U3ZI54</accession>
<organism evidence="1 2">
    <name type="scientific">Runella slithyformis (strain ATCC 29530 / DSM 19594 / LMG 11500 / NCIMB 11436 / LSU 4)</name>
    <dbReference type="NCBI Taxonomy" id="761193"/>
    <lineage>
        <taxon>Bacteria</taxon>
        <taxon>Pseudomonadati</taxon>
        <taxon>Bacteroidota</taxon>
        <taxon>Cytophagia</taxon>
        <taxon>Cytophagales</taxon>
        <taxon>Spirosomataceae</taxon>
        <taxon>Runella</taxon>
    </lineage>
</organism>
<reference evidence="2" key="1">
    <citation type="submission" date="2011-06" db="EMBL/GenBank/DDBJ databases">
        <title>The complete genome of chromosome of Runella slithyformis DSM 19594.</title>
        <authorList>
            <consortium name="US DOE Joint Genome Institute (JGI-PGF)"/>
            <person name="Lucas S."/>
            <person name="Han J."/>
            <person name="Lapidus A."/>
            <person name="Bruce D."/>
            <person name="Goodwin L."/>
            <person name="Pitluck S."/>
            <person name="Peters L."/>
            <person name="Kyrpides N."/>
            <person name="Mavromatis K."/>
            <person name="Ivanova N."/>
            <person name="Ovchinnikova G."/>
            <person name="Zhang X."/>
            <person name="Misra M."/>
            <person name="Detter J.C."/>
            <person name="Tapia R."/>
            <person name="Han C."/>
            <person name="Land M."/>
            <person name="Hauser L."/>
            <person name="Markowitz V."/>
            <person name="Cheng J.-F."/>
            <person name="Hugenholtz P."/>
            <person name="Woyke T."/>
            <person name="Wu D."/>
            <person name="Tindall B."/>
            <person name="Faehrich R."/>
            <person name="Brambilla E."/>
            <person name="Klenk H.-P."/>
            <person name="Eisen J.A."/>
        </authorList>
    </citation>
    <scope>NUCLEOTIDE SEQUENCE [LARGE SCALE GENOMIC DNA]</scope>
    <source>
        <strain evidence="2">ATCC 29530 / DSM 19594 / LMG 11500 / NCIMB 11436 / LSU 4</strain>
    </source>
</reference>
<evidence type="ECO:0000313" key="2">
    <source>
        <dbReference type="Proteomes" id="UP000000493"/>
    </source>
</evidence>
<reference evidence="1 2" key="2">
    <citation type="journal article" date="2012" name="Stand. Genomic Sci.">
        <title>Complete genome sequence of the aquatic bacterium Runella slithyformis type strain (LSU 4(T)).</title>
        <authorList>
            <person name="Copeland A."/>
            <person name="Zhang X."/>
            <person name="Misra M."/>
            <person name="Lapidus A."/>
            <person name="Nolan M."/>
            <person name="Lucas S."/>
            <person name="Deshpande S."/>
            <person name="Cheng J.F."/>
            <person name="Tapia R."/>
            <person name="Goodwin L.A."/>
            <person name="Pitluck S."/>
            <person name="Liolios K."/>
            <person name="Pagani I."/>
            <person name="Ivanova N."/>
            <person name="Mikhailova N."/>
            <person name="Pati A."/>
            <person name="Chen A."/>
            <person name="Palaniappan K."/>
            <person name="Land M."/>
            <person name="Hauser L."/>
            <person name="Pan C."/>
            <person name="Jeffries C.D."/>
            <person name="Detter J.C."/>
            <person name="Brambilla E.M."/>
            <person name="Rohde M."/>
            <person name="Djao O.D."/>
            <person name="Goker M."/>
            <person name="Sikorski J."/>
            <person name="Tindall B.J."/>
            <person name="Woyke T."/>
            <person name="Bristow J."/>
            <person name="Eisen J.A."/>
            <person name="Markowitz V."/>
            <person name="Hugenholtz P."/>
            <person name="Kyrpides N.C."/>
            <person name="Klenk H.P."/>
            <person name="Mavromatis K."/>
        </authorList>
    </citation>
    <scope>NUCLEOTIDE SEQUENCE [LARGE SCALE GENOMIC DNA]</scope>
    <source>
        <strain evidence="2">ATCC 29530 / DSM 19594 / LMG 11500 / NCIMB 11436 / LSU 4</strain>
    </source>
</reference>
<dbReference type="EMBL" id="CP002859">
    <property type="protein sequence ID" value="AEI47630.1"/>
    <property type="molecule type" value="Genomic_DNA"/>
</dbReference>
<name>A0A7U3ZI54_RUNSL</name>
<sequence length="88" mass="10395">MIISKNYFMIDFYYTESPSVNDENHRENTLCVMLKIFFAFVGIITNKPRGALLQVKKTCNGSMLKTSYFFRNRLQQTFNIAVTKRKRL</sequence>
<gene>
    <name evidence="1" type="ordered locus">Runsl_1201</name>
</gene>
<proteinExistence type="predicted"/>
<evidence type="ECO:0000313" key="1">
    <source>
        <dbReference type="EMBL" id="AEI47630.1"/>
    </source>
</evidence>
<dbReference type="Proteomes" id="UP000000493">
    <property type="component" value="Chromosome"/>
</dbReference>
<dbReference type="AlphaFoldDB" id="A0A7U3ZI54"/>